<dbReference type="PANTHER" id="PTHR44591">
    <property type="entry name" value="STRESS RESPONSE REGULATOR PROTEIN 1"/>
    <property type="match status" value="1"/>
</dbReference>
<dbReference type="Proteomes" id="UP001142592">
    <property type="component" value="Unassembled WGS sequence"/>
</dbReference>
<evidence type="ECO:0000313" key="5">
    <source>
        <dbReference type="Proteomes" id="UP001142592"/>
    </source>
</evidence>
<evidence type="ECO:0000256" key="2">
    <source>
        <dbReference type="PROSITE-ProRule" id="PRU00169"/>
    </source>
</evidence>
<dbReference type="SUPFAM" id="SSF52172">
    <property type="entry name" value="CheY-like"/>
    <property type="match status" value="1"/>
</dbReference>
<dbReference type="InterPro" id="IPR011006">
    <property type="entry name" value="CheY-like_superfamily"/>
</dbReference>
<keyword evidence="1 2" id="KW-0597">Phosphoprotein</keyword>
<dbReference type="InterPro" id="IPR050595">
    <property type="entry name" value="Bact_response_regulator"/>
</dbReference>
<dbReference type="PROSITE" id="PS50110">
    <property type="entry name" value="RESPONSE_REGULATORY"/>
    <property type="match status" value="1"/>
</dbReference>
<dbReference type="SMART" id="SM00448">
    <property type="entry name" value="REC"/>
    <property type="match status" value="1"/>
</dbReference>
<evidence type="ECO:0000256" key="1">
    <source>
        <dbReference type="ARBA" id="ARBA00022553"/>
    </source>
</evidence>
<dbReference type="CDD" id="cd00156">
    <property type="entry name" value="REC"/>
    <property type="match status" value="1"/>
</dbReference>
<reference evidence="4" key="1">
    <citation type="submission" date="2022-11" db="EMBL/GenBank/DDBJ databases">
        <authorList>
            <person name="Graham C."/>
            <person name="Newman J.D."/>
        </authorList>
    </citation>
    <scope>NUCLEOTIDE SEQUENCE</scope>
    <source>
        <strain evidence="4">DSM 19486</strain>
    </source>
</reference>
<comment type="caution">
    <text evidence="4">The sequence shown here is derived from an EMBL/GenBank/DDBJ whole genome shotgun (WGS) entry which is preliminary data.</text>
</comment>
<accession>A0A9X3DF90</accession>
<dbReference type="EMBL" id="JAPJUH010000003">
    <property type="protein sequence ID" value="MCX3265065.1"/>
    <property type="molecule type" value="Genomic_DNA"/>
</dbReference>
<dbReference type="AlphaFoldDB" id="A0A9X3DF90"/>
<gene>
    <name evidence="4" type="ORF">OQZ29_09925</name>
</gene>
<evidence type="ECO:0000313" key="4">
    <source>
        <dbReference type="EMBL" id="MCX3265065.1"/>
    </source>
</evidence>
<dbReference type="Gene3D" id="3.40.50.2300">
    <property type="match status" value="1"/>
</dbReference>
<feature type="domain" description="Response regulatory" evidence="3">
    <location>
        <begin position="4"/>
        <end position="118"/>
    </location>
</feature>
<proteinExistence type="predicted"/>
<dbReference type="InterPro" id="IPR001789">
    <property type="entry name" value="Sig_transdc_resp-reg_receiver"/>
</dbReference>
<dbReference type="Pfam" id="PF00072">
    <property type="entry name" value="Response_reg"/>
    <property type="match status" value="1"/>
</dbReference>
<protein>
    <submittedName>
        <fullName evidence="4">Response regulator</fullName>
    </submittedName>
</protein>
<organism evidence="4 5">
    <name type="scientific">Pedobacter agri</name>
    <dbReference type="NCBI Taxonomy" id="454586"/>
    <lineage>
        <taxon>Bacteria</taxon>
        <taxon>Pseudomonadati</taxon>
        <taxon>Bacteroidota</taxon>
        <taxon>Sphingobacteriia</taxon>
        <taxon>Sphingobacteriales</taxon>
        <taxon>Sphingobacteriaceae</taxon>
        <taxon>Pedobacter</taxon>
    </lineage>
</organism>
<sequence length="121" mass="13929">MKKCIYVVEDNPSIREIIEFLLTEELYEVKACRNTSDFWLQMQESIPDMVILDIMLPDGNGIDICSQLKTNIKTHDIPVMMMSANNHLNAVKAKCTAEDFINKPFDLNDFASRVERYLPAN</sequence>
<dbReference type="RefSeq" id="WP_010601253.1">
    <property type="nucleotide sequence ID" value="NZ_JAPJUH010000003.1"/>
</dbReference>
<name>A0A9X3DF90_9SPHI</name>
<keyword evidence="5" id="KW-1185">Reference proteome</keyword>
<dbReference type="PANTHER" id="PTHR44591:SF3">
    <property type="entry name" value="RESPONSE REGULATORY DOMAIN-CONTAINING PROTEIN"/>
    <property type="match status" value="1"/>
</dbReference>
<dbReference type="GO" id="GO:0000160">
    <property type="term" value="P:phosphorelay signal transduction system"/>
    <property type="evidence" value="ECO:0007669"/>
    <property type="project" value="InterPro"/>
</dbReference>
<feature type="modified residue" description="4-aspartylphosphate" evidence="2">
    <location>
        <position position="53"/>
    </location>
</feature>
<evidence type="ECO:0000259" key="3">
    <source>
        <dbReference type="PROSITE" id="PS50110"/>
    </source>
</evidence>